<evidence type="ECO:0000256" key="5">
    <source>
        <dbReference type="ARBA" id="ARBA00023210"/>
    </source>
</evidence>
<dbReference type="InterPro" id="IPR006776">
    <property type="entry name" value="SsgB"/>
</dbReference>
<evidence type="ECO:0000256" key="1">
    <source>
        <dbReference type="ARBA" id="ARBA00004431"/>
    </source>
</evidence>
<dbReference type="GO" id="GO:0000917">
    <property type="term" value="P:division septum assembly"/>
    <property type="evidence" value="ECO:0007669"/>
    <property type="project" value="UniProtKB-KW"/>
</dbReference>
<evidence type="ECO:0000256" key="3">
    <source>
        <dbReference type="ARBA" id="ARBA00022618"/>
    </source>
</evidence>
<comment type="similarity">
    <text evidence="2">Belongs to the SsgA family.</text>
</comment>
<keyword evidence="8" id="KW-1185">Reference proteome</keyword>
<evidence type="ECO:0000313" key="8">
    <source>
        <dbReference type="Proteomes" id="UP000540423"/>
    </source>
</evidence>
<dbReference type="Gene3D" id="2.30.31.20">
    <property type="entry name" value="Sporulation-specific cell division protein SsgB"/>
    <property type="match status" value="1"/>
</dbReference>
<sequence>MSRTAEEPAVPGTVRSAFEVHLCGRLVTDAPVSPRIPVALRYDPVADPRTVEVVLHHPSPGPGPDRHAWAFPRALLEAGLRSPAEQGDVRIWPCGRVQAVLELHAGHGVALVQLDSAPLVRFLKRTYAPSAT</sequence>
<evidence type="ECO:0000256" key="4">
    <source>
        <dbReference type="ARBA" id="ARBA00022969"/>
    </source>
</evidence>
<reference evidence="7 8" key="1">
    <citation type="submission" date="2020-08" db="EMBL/GenBank/DDBJ databases">
        <title>Genomic Encyclopedia of Type Strains, Phase IV (KMG-IV): sequencing the most valuable type-strain genomes for metagenomic binning, comparative biology and taxonomic classification.</title>
        <authorList>
            <person name="Goeker M."/>
        </authorList>
    </citation>
    <scope>NUCLEOTIDE SEQUENCE [LARGE SCALE GENOMIC DNA]</scope>
    <source>
        <strain evidence="7 8">DSM 40141</strain>
    </source>
</reference>
<proteinExistence type="inferred from homology"/>
<keyword evidence="4" id="KW-0749">Sporulation</keyword>
<keyword evidence="3" id="KW-0132">Cell division</keyword>
<comment type="caution">
    <text evidence="7">The sequence shown here is derived from an EMBL/GenBank/DDBJ whole genome shotgun (WGS) entry which is preliminary data.</text>
</comment>
<evidence type="ECO:0000256" key="2">
    <source>
        <dbReference type="ARBA" id="ARBA00009323"/>
    </source>
</evidence>
<organism evidence="7 8">
    <name type="scientific">Streptomyces candidus</name>
    <dbReference type="NCBI Taxonomy" id="67283"/>
    <lineage>
        <taxon>Bacteria</taxon>
        <taxon>Bacillati</taxon>
        <taxon>Actinomycetota</taxon>
        <taxon>Actinomycetes</taxon>
        <taxon>Kitasatosporales</taxon>
        <taxon>Streptomycetaceae</taxon>
        <taxon>Streptomyces</taxon>
    </lineage>
</organism>
<name>A0A7X0HDE2_9ACTN</name>
<dbReference type="Pfam" id="PF04686">
    <property type="entry name" value="SsgA"/>
    <property type="match status" value="1"/>
</dbReference>
<dbReference type="EMBL" id="JACHEM010000004">
    <property type="protein sequence ID" value="MBB6435461.1"/>
    <property type="molecule type" value="Genomic_DNA"/>
</dbReference>
<protein>
    <recommendedName>
        <fullName evidence="9">SsgA family sporulation/cell division regulator</fullName>
    </recommendedName>
</protein>
<dbReference type="AlphaFoldDB" id="A0A7X0HDE2"/>
<evidence type="ECO:0008006" key="9">
    <source>
        <dbReference type="Google" id="ProtNLM"/>
    </source>
</evidence>
<evidence type="ECO:0000256" key="6">
    <source>
        <dbReference type="ARBA" id="ARBA00023306"/>
    </source>
</evidence>
<accession>A0A7X0HDE2</accession>
<dbReference type="GO" id="GO:0030435">
    <property type="term" value="P:sporulation resulting in formation of a cellular spore"/>
    <property type="evidence" value="ECO:0007669"/>
    <property type="project" value="UniProtKB-KW"/>
</dbReference>
<keyword evidence="5" id="KW-0717">Septation</keyword>
<dbReference type="InterPro" id="IPR038658">
    <property type="entry name" value="SsgB_sf"/>
</dbReference>
<comment type="subcellular location">
    <subcellularLocation>
        <location evidence="1">Cell septum</location>
    </subcellularLocation>
</comment>
<dbReference type="RefSeq" id="WP_185029048.1">
    <property type="nucleotide sequence ID" value="NZ_BNBN01000007.1"/>
</dbReference>
<gene>
    <name evidence="7" type="ORF">HNQ79_001918</name>
</gene>
<keyword evidence="6" id="KW-0131">Cell cycle</keyword>
<dbReference type="GO" id="GO:0030428">
    <property type="term" value="C:cell septum"/>
    <property type="evidence" value="ECO:0007669"/>
    <property type="project" value="UniProtKB-SubCell"/>
</dbReference>
<dbReference type="Proteomes" id="UP000540423">
    <property type="component" value="Unassembled WGS sequence"/>
</dbReference>
<evidence type="ECO:0000313" key="7">
    <source>
        <dbReference type="EMBL" id="MBB6435461.1"/>
    </source>
</evidence>